<dbReference type="AlphaFoldDB" id="A0A8X6PMN6"/>
<accession>A0A8X6PMN6</accession>
<proteinExistence type="predicted"/>
<feature type="compositionally biased region" description="Basic and acidic residues" evidence="1">
    <location>
        <begin position="10"/>
        <end position="30"/>
    </location>
</feature>
<dbReference type="Proteomes" id="UP000887013">
    <property type="component" value="Unassembled WGS sequence"/>
</dbReference>
<name>A0A8X6PMN6_NEPPI</name>
<comment type="caution">
    <text evidence="2">The sequence shown here is derived from an EMBL/GenBank/DDBJ whole genome shotgun (WGS) entry which is preliminary data.</text>
</comment>
<sequence>MDSENSFPTEGDKESEDGTKKLSGDSDSPIHKKLKYDEEYITFGFTWIGDENGPKGEAYSIAESLLKPCVKDVVATMIGGRTC</sequence>
<evidence type="ECO:0000313" key="3">
    <source>
        <dbReference type="Proteomes" id="UP000887013"/>
    </source>
</evidence>
<organism evidence="2 3">
    <name type="scientific">Nephila pilipes</name>
    <name type="common">Giant wood spider</name>
    <name type="synonym">Nephila maculata</name>
    <dbReference type="NCBI Taxonomy" id="299642"/>
    <lineage>
        <taxon>Eukaryota</taxon>
        <taxon>Metazoa</taxon>
        <taxon>Ecdysozoa</taxon>
        <taxon>Arthropoda</taxon>
        <taxon>Chelicerata</taxon>
        <taxon>Arachnida</taxon>
        <taxon>Araneae</taxon>
        <taxon>Araneomorphae</taxon>
        <taxon>Entelegynae</taxon>
        <taxon>Araneoidea</taxon>
        <taxon>Nephilidae</taxon>
        <taxon>Nephila</taxon>
    </lineage>
</organism>
<feature type="region of interest" description="Disordered" evidence="1">
    <location>
        <begin position="1"/>
        <end position="30"/>
    </location>
</feature>
<keyword evidence="3" id="KW-1185">Reference proteome</keyword>
<gene>
    <name evidence="2" type="ORF">NPIL_301181</name>
</gene>
<evidence type="ECO:0000313" key="2">
    <source>
        <dbReference type="EMBL" id="GFT79148.1"/>
    </source>
</evidence>
<protein>
    <submittedName>
        <fullName evidence="2">Uncharacterized protein</fullName>
    </submittedName>
</protein>
<dbReference type="EMBL" id="BMAW01022705">
    <property type="protein sequence ID" value="GFT79148.1"/>
    <property type="molecule type" value="Genomic_DNA"/>
</dbReference>
<reference evidence="2" key="1">
    <citation type="submission" date="2020-08" db="EMBL/GenBank/DDBJ databases">
        <title>Multicomponent nature underlies the extraordinary mechanical properties of spider dragline silk.</title>
        <authorList>
            <person name="Kono N."/>
            <person name="Nakamura H."/>
            <person name="Mori M."/>
            <person name="Yoshida Y."/>
            <person name="Ohtoshi R."/>
            <person name="Malay A.D."/>
            <person name="Moran D.A.P."/>
            <person name="Tomita M."/>
            <person name="Numata K."/>
            <person name="Arakawa K."/>
        </authorList>
    </citation>
    <scope>NUCLEOTIDE SEQUENCE</scope>
</reference>
<evidence type="ECO:0000256" key="1">
    <source>
        <dbReference type="SAM" id="MobiDB-lite"/>
    </source>
</evidence>